<keyword evidence="1" id="KW-0472">Membrane</keyword>
<dbReference type="Gene3D" id="2.40.128.690">
    <property type="entry name" value="YycH protein, domain 3-like"/>
    <property type="match status" value="1"/>
</dbReference>
<dbReference type="InterPro" id="IPR018604">
    <property type="entry name" value="YycI-like"/>
</dbReference>
<dbReference type="Pfam" id="PF09648">
    <property type="entry name" value="YycI"/>
    <property type="match status" value="1"/>
</dbReference>
<proteinExistence type="predicted"/>
<name>A0ABU3H357_9BACL</name>
<evidence type="ECO:0000256" key="1">
    <source>
        <dbReference type="SAM" id="Phobius"/>
    </source>
</evidence>
<evidence type="ECO:0000259" key="2">
    <source>
        <dbReference type="Pfam" id="PF09648"/>
    </source>
</evidence>
<comment type="caution">
    <text evidence="3">The sequence shown here is derived from an EMBL/GenBank/DDBJ whole genome shotgun (WGS) entry which is preliminary data.</text>
</comment>
<evidence type="ECO:0000313" key="3">
    <source>
        <dbReference type="EMBL" id="MDT3425261.1"/>
    </source>
</evidence>
<evidence type="ECO:0000313" key="4">
    <source>
        <dbReference type="Proteomes" id="UP001248709"/>
    </source>
</evidence>
<organism evidence="3 4">
    <name type="scientific">Paenibacillus forsythiae</name>
    <dbReference type="NCBI Taxonomy" id="365616"/>
    <lineage>
        <taxon>Bacteria</taxon>
        <taxon>Bacillati</taxon>
        <taxon>Bacillota</taxon>
        <taxon>Bacilli</taxon>
        <taxon>Bacillales</taxon>
        <taxon>Paenibacillaceae</taxon>
        <taxon>Paenibacillus</taxon>
    </lineage>
</organism>
<dbReference type="RefSeq" id="WP_025701604.1">
    <property type="nucleotide sequence ID" value="NZ_JAUSUY010000003.1"/>
</dbReference>
<reference evidence="3 4" key="1">
    <citation type="submission" date="2023-07" db="EMBL/GenBank/DDBJ databases">
        <title>Genomic Encyclopedia of Type Strains, Phase IV (KMG-IV): sequencing the most valuable type-strain genomes for metagenomic binning, comparative biology and taxonomic classification.</title>
        <authorList>
            <person name="Goeker M."/>
        </authorList>
    </citation>
    <scope>NUCLEOTIDE SEQUENCE [LARGE SCALE GENOMIC DNA]</scope>
    <source>
        <strain evidence="3 4">T98</strain>
    </source>
</reference>
<accession>A0ABU3H357</accession>
<keyword evidence="1" id="KW-1133">Transmembrane helix</keyword>
<dbReference type="Proteomes" id="UP001248709">
    <property type="component" value="Unassembled WGS sequence"/>
</dbReference>
<sequence length="244" mass="27412">MDWGRAKNVLIYSFLLLNLLLCYQLWTDLREQAGANLDFTSLSGPAQQIMEQKDIRILCPIPAATPQLPDITYRYSAGEGDGTVQLARPVDSKLIFSFTELSRELKSQIPDIENYRFDPLESEVGKFVLHPLVDGKWPLFSVRLELVYNNQRIVAYRQPQIDIGESGKGKAQKVLPASKALGSLIEKFFPQGAAVKEIELGYYGELFNSESQVAAPMWRFLLEDGKSYYVNGISADIISPKTAE</sequence>
<gene>
    <name evidence="3" type="ORF">J2Z22_000777</name>
</gene>
<feature type="domain" description="Regulatory protein YycH-like" evidence="2">
    <location>
        <begin position="105"/>
        <end position="232"/>
    </location>
</feature>
<feature type="transmembrane region" description="Helical" evidence="1">
    <location>
        <begin position="9"/>
        <end position="26"/>
    </location>
</feature>
<dbReference type="EMBL" id="JAUSUY010000003">
    <property type="protein sequence ID" value="MDT3425261.1"/>
    <property type="molecule type" value="Genomic_DNA"/>
</dbReference>
<keyword evidence="4" id="KW-1185">Reference proteome</keyword>
<protein>
    <submittedName>
        <fullName evidence="3">Regulatory protein YycI of two-component signal transduction system YycFG</fullName>
    </submittedName>
</protein>
<keyword evidence="1" id="KW-0812">Transmembrane</keyword>